<evidence type="ECO:0000313" key="1">
    <source>
        <dbReference type="EMBL" id="DAE10593.1"/>
    </source>
</evidence>
<proteinExistence type="predicted"/>
<sequence length="103" mass="12048">MEYITRIKEERSAYVQIVRYSTDSEFLIEQNPSRTDTINELISIMVETESSKLFPDNYAEVIYLLHSNKITAVEAMKRLGMKKTTFYKLARRLMNAFSSYFGA</sequence>
<reference evidence="1" key="1">
    <citation type="journal article" date="2021" name="Proc. Natl. Acad. Sci. U.S.A.">
        <title>A Catalog of Tens of Thousands of Viruses from Human Metagenomes Reveals Hidden Associations with Chronic Diseases.</title>
        <authorList>
            <person name="Tisza M.J."/>
            <person name="Buck C.B."/>
        </authorList>
    </citation>
    <scope>NUCLEOTIDE SEQUENCE</scope>
    <source>
        <strain evidence="1">Ctd9R8</strain>
    </source>
</reference>
<accession>A0A8S5PVK2</accession>
<name>A0A8S5PVK2_9CAUD</name>
<protein>
    <submittedName>
        <fullName evidence="1">ECF sigma factor</fullName>
    </submittedName>
</protein>
<dbReference type="EMBL" id="BK015515">
    <property type="protein sequence ID" value="DAE10593.1"/>
    <property type="molecule type" value="Genomic_DNA"/>
</dbReference>
<organism evidence="1">
    <name type="scientific">Siphoviridae sp. ctd9R8</name>
    <dbReference type="NCBI Taxonomy" id="2825576"/>
    <lineage>
        <taxon>Viruses</taxon>
        <taxon>Duplodnaviria</taxon>
        <taxon>Heunggongvirae</taxon>
        <taxon>Uroviricota</taxon>
        <taxon>Caudoviricetes</taxon>
    </lineage>
</organism>